<name>A0A1N6MQN9_9GAMM</name>
<dbReference type="EMBL" id="FTLG01000011">
    <property type="protein sequence ID" value="SIP71171.1"/>
    <property type="molecule type" value="Genomic_DNA"/>
</dbReference>
<accession>A0A1N6MQN9</accession>
<reference evidence="2" key="1">
    <citation type="submission" date="2016-12" db="EMBL/GenBank/DDBJ databases">
        <authorList>
            <person name="Gaudriault S."/>
        </authorList>
    </citation>
    <scope>NUCLEOTIDE SEQUENCE [LARGE SCALE GENOMIC DNA]</scope>
    <source>
        <strain evidence="2">HGB1681 (deposited as PTA-6826 in the American Type Culture Collection)</strain>
    </source>
</reference>
<gene>
    <name evidence="1" type="ORF">XIS1_1080017</name>
</gene>
<sequence>MVNVLVIMVLGLRMVKLIFGMRLMENILNLMYGKAEYSLVEQILSMELIQILFAQTQIIDLAITARNK</sequence>
<protein>
    <submittedName>
        <fullName evidence="1">Uncharacterized protein</fullName>
    </submittedName>
</protein>
<proteinExistence type="predicted"/>
<organism evidence="1 2">
    <name type="scientific">Xenorhabdus innexi</name>
    <dbReference type="NCBI Taxonomy" id="290109"/>
    <lineage>
        <taxon>Bacteria</taxon>
        <taxon>Pseudomonadati</taxon>
        <taxon>Pseudomonadota</taxon>
        <taxon>Gammaproteobacteria</taxon>
        <taxon>Enterobacterales</taxon>
        <taxon>Morganellaceae</taxon>
        <taxon>Xenorhabdus</taxon>
    </lineage>
</organism>
<evidence type="ECO:0000313" key="1">
    <source>
        <dbReference type="EMBL" id="SIP71171.1"/>
    </source>
</evidence>
<dbReference type="AlphaFoldDB" id="A0A1N6MQN9"/>
<dbReference type="Proteomes" id="UP000196435">
    <property type="component" value="Unassembled WGS sequence"/>
</dbReference>
<evidence type="ECO:0000313" key="2">
    <source>
        <dbReference type="Proteomes" id="UP000196435"/>
    </source>
</evidence>